<accession>M7YTS1</accession>
<feature type="region of interest" description="Disordered" evidence="1">
    <location>
        <begin position="1"/>
        <end position="32"/>
    </location>
</feature>
<dbReference type="AlphaFoldDB" id="M7YTS1"/>
<gene>
    <name evidence="2" type="ORF">TRIUR3_34097</name>
</gene>
<reference evidence="2" key="1">
    <citation type="journal article" date="2013" name="Nature">
        <title>Draft genome of the wheat A-genome progenitor Triticum urartu.</title>
        <authorList>
            <person name="Ling H.Q."/>
            <person name="Zhao S."/>
            <person name="Liu D."/>
            <person name="Wang J."/>
            <person name="Sun H."/>
            <person name="Zhang C."/>
            <person name="Fan H."/>
            <person name="Li D."/>
            <person name="Dong L."/>
            <person name="Tao Y."/>
            <person name="Gao C."/>
            <person name="Wu H."/>
            <person name="Li Y."/>
            <person name="Cui Y."/>
            <person name="Guo X."/>
            <person name="Zheng S."/>
            <person name="Wang B."/>
            <person name="Yu K."/>
            <person name="Liang Q."/>
            <person name="Yang W."/>
            <person name="Lou X."/>
            <person name="Chen J."/>
            <person name="Feng M."/>
            <person name="Jian J."/>
            <person name="Zhang X."/>
            <person name="Luo G."/>
            <person name="Jiang Y."/>
            <person name="Liu J."/>
            <person name="Wang Z."/>
            <person name="Sha Y."/>
            <person name="Zhang B."/>
            <person name="Wu H."/>
            <person name="Tang D."/>
            <person name="Shen Q."/>
            <person name="Xue P."/>
            <person name="Zou S."/>
            <person name="Wang X."/>
            <person name="Liu X."/>
            <person name="Wang F."/>
            <person name="Yang Y."/>
            <person name="An X."/>
            <person name="Dong Z."/>
            <person name="Zhang K."/>
            <person name="Zhang X."/>
            <person name="Luo M.C."/>
            <person name="Dvorak J."/>
            <person name="Tong Y."/>
            <person name="Wang J."/>
            <person name="Yang H."/>
            <person name="Li Z."/>
            <person name="Wang D."/>
            <person name="Zhang A."/>
            <person name="Wang J."/>
        </authorList>
    </citation>
    <scope>NUCLEOTIDE SEQUENCE</scope>
</reference>
<evidence type="ECO:0000256" key="1">
    <source>
        <dbReference type="SAM" id="MobiDB-lite"/>
    </source>
</evidence>
<dbReference type="EMBL" id="KD230582">
    <property type="protein sequence ID" value="EMS50511.1"/>
    <property type="molecule type" value="Genomic_DNA"/>
</dbReference>
<organism evidence="2">
    <name type="scientific">Triticum urartu</name>
    <name type="common">Red wild einkorn</name>
    <name type="synonym">Crithodium urartu</name>
    <dbReference type="NCBI Taxonomy" id="4572"/>
    <lineage>
        <taxon>Eukaryota</taxon>
        <taxon>Viridiplantae</taxon>
        <taxon>Streptophyta</taxon>
        <taxon>Embryophyta</taxon>
        <taxon>Tracheophyta</taxon>
        <taxon>Spermatophyta</taxon>
        <taxon>Magnoliopsida</taxon>
        <taxon>Liliopsida</taxon>
        <taxon>Poales</taxon>
        <taxon>Poaceae</taxon>
        <taxon>BOP clade</taxon>
        <taxon>Pooideae</taxon>
        <taxon>Triticodae</taxon>
        <taxon>Triticeae</taxon>
        <taxon>Triticinae</taxon>
        <taxon>Triticum</taxon>
    </lineage>
</organism>
<proteinExistence type="predicted"/>
<protein>
    <submittedName>
        <fullName evidence="2">Uncharacterized protein</fullName>
    </submittedName>
</protein>
<sequence length="74" mass="7619">MAAVSGSSPAHLPNPRPTGRPAAGGGSRSAAGGGLDLQVATIKDFFWKSHSVPREMPPTLSSCGYLQVVVILFL</sequence>
<name>M7YTS1_TRIUA</name>
<evidence type="ECO:0000313" key="2">
    <source>
        <dbReference type="EMBL" id="EMS50511.1"/>
    </source>
</evidence>
<feature type="compositionally biased region" description="Gly residues" evidence="1">
    <location>
        <begin position="22"/>
        <end position="32"/>
    </location>
</feature>